<evidence type="ECO:0008006" key="4">
    <source>
        <dbReference type="Google" id="ProtNLM"/>
    </source>
</evidence>
<feature type="region of interest" description="Disordered" evidence="1">
    <location>
        <begin position="1"/>
        <end position="25"/>
    </location>
</feature>
<dbReference type="EMBL" id="ML732185">
    <property type="protein sequence ID" value="KAB8076129.1"/>
    <property type="molecule type" value="Genomic_DNA"/>
</dbReference>
<dbReference type="Proteomes" id="UP000326565">
    <property type="component" value="Unassembled WGS sequence"/>
</dbReference>
<gene>
    <name evidence="2" type="ORF">BDV29DRAFT_155055</name>
</gene>
<protein>
    <recommendedName>
        <fullName evidence="4">Aflatoxin regulatory protein domain-containing protein</fullName>
    </recommendedName>
</protein>
<evidence type="ECO:0000313" key="3">
    <source>
        <dbReference type="Proteomes" id="UP000326565"/>
    </source>
</evidence>
<keyword evidence="3" id="KW-1185">Reference proteome</keyword>
<accession>A0A5N5X628</accession>
<dbReference type="AlphaFoldDB" id="A0A5N5X628"/>
<evidence type="ECO:0000256" key="1">
    <source>
        <dbReference type="SAM" id="MobiDB-lite"/>
    </source>
</evidence>
<reference evidence="2 3" key="1">
    <citation type="submission" date="2019-04" db="EMBL/GenBank/DDBJ databases">
        <title>Friends and foes A comparative genomics study of 23 Aspergillus species from section Flavi.</title>
        <authorList>
            <consortium name="DOE Joint Genome Institute"/>
            <person name="Kjaerbolling I."/>
            <person name="Vesth T."/>
            <person name="Frisvad J.C."/>
            <person name="Nybo J.L."/>
            <person name="Theobald S."/>
            <person name="Kildgaard S."/>
            <person name="Isbrandt T."/>
            <person name="Kuo A."/>
            <person name="Sato A."/>
            <person name="Lyhne E.K."/>
            <person name="Kogle M.E."/>
            <person name="Wiebenga A."/>
            <person name="Kun R.S."/>
            <person name="Lubbers R.J."/>
            <person name="Makela M.R."/>
            <person name="Barry K."/>
            <person name="Chovatia M."/>
            <person name="Clum A."/>
            <person name="Daum C."/>
            <person name="Haridas S."/>
            <person name="He G."/>
            <person name="LaButti K."/>
            <person name="Lipzen A."/>
            <person name="Mondo S."/>
            <person name="Riley R."/>
            <person name="Salamov A."/>
            <person name="Simmons B.A."/>
            <person name="Magnuson J.K."/>
            <person name="Henrissat B."/>
            <person name="Mortensen U.H."/>
            <person name="Larsen T.O."/>
            <person name="Devries R.P."/>
            <person name="Grigoriev I.V."/>
            <person name="Machida M."/>
            <person name="Baker S.E."/>
            <person name="Andersen M.R."/>
        </authorList>
    </citation>
    <scope>NUCLEOTIDE SEQUENCE [LARGE SCALE GENOMIC DNA]</scope>
    <source>
        <strain evidence="2 3">CBS 151.66</strain>
    </source>
</reference>
<feature type="compositionally biased region" description="Polar residues" evidence="1">
    <location>
        <begin position="1"/>
        <end position="18"/>
    </location>
</feature>
<sequence>MPEVTTCSNPTDNSSDSGPISDVVPRMKRTNLTAEQQATSENMVPAETTMQDWLLEDVDLETLRSLTATLNQEFQQPDPMQGSNGACTHRSYPSLGLNDMGTDFISSSSNSQVHNYSLGAKSWNVEDMALDDYESLAASASLHQAFGAYQEANGLRQILNDRHHNPDQVNERDHSPMAQRHEAIALAAENSTHSILHPNHACYCWREVAHILEKIELKNNIHESLGQSSVESSLSFQRGAVEKCTTMIACNSCRSSSERMMLLALIVDKLVIEFEDLTRACQQEGILHALPNLHSVSSHGQATPSCMRNPTSAFIPSIYFPKASSPERRLFLGDYEVQPSEWEPLVKTLITLYARKLESLISCCRTWATATNRSAMLAMFSKVERRFRSIAVAL</sequence>
<proteinExistence type="predicted"/>
<evidence type="ECO:0000313" key="2">
    <source>
        <dbReference type="EMBL" id="KAB8076129.1"/>
    </source>
</evidence>
<dbReference type="OrthoDB" id="4509564at2759"/>
<organism evidence="2 3">
    <name type="scientific">Aspergillus leporis</name>
    <dbReference type="NCBI Taxonomy" id="41062"/>
    <lineage>
        <taxon>Eukaryota</taxon>
        <taxon>Fungi</taxon>
        <taxon>Dikarya</taxon>
        <taxon>Ascomycota</taxon>
        <taxon>Pezizomycotina</taxon>
        <taxon>Eurotiomycetes</taxon>
        <taxon>Eurotiomycetidae</taxon>
        <taxon>Eurotiales</taxon>
        <taxon>Aspergillaceae</taxon>
        <taxon>Aspergillus</taxon>
        <taxon>Aspergillus subgen. Circumdati</taxon>
    </lineage>
</organism>
<name>A0A5N5X628_9EURO</name>